<sequence length="69" mass="7770">MELTKLEKAIVVSAIIQSIGEQGIIKYLNKESIQQLNIIFENLLDNTSPKAMREATINVINEIIQDSLK</sequence>
<organism evidence="1 2">
    <name type="scientific">Bacillus pseudomycoides</name>
    <dbReference type="NCBI Taxonomy" id="64104"/>
    <lineage>
        <taxon>Bacteria</taxon>
        <taxon>Bacillati</taxon>
        <taxon>Bacillota</taxon>
        <taxon>Bacilli</taxon>
        <taxon>Bacillales</taxon>
        <taxon>Bacillaceae</taxon>
        <taxon>Bacillus</taxon>
        <taxon>Bacillus cereus group</taxon>
    </lineage>
</organism>
<gene>
    <name evidence="1" type="ORF">COF81_19650</name>
</gene>
<evidence type="ECO:0008006" key="3">
    <source>
        <dbReference type="Google" id="ProtNLM"/>
    </source>
</evidence>
<accession>A0ABD6T4E2</accession>
<evidence type="ECO:0000313" key="1">
    <source>
        <dbReference type="EMBL" id="PHE92475.1"/>
    </source>
</evidence>
<dbReference type="EMBL" id="NUTL01000086">
    <property type="protein sequence ID" value="PHE92475.1"/>
    <property type="molecule type" value="Genomic_DNA"/>
</dbReference>
<protein>
    <recommendedName>
        <fullName evidence="3">Spore coat protein</fullName>
    </recommendedName>
</protein>
<dbReference type="RefSeq" id="WP_098803214.1">
    <property type="nucleotide sequence ID" value="NZ_NUTL01000086.1"/>
</dbReference>
<comment type="caution">
    <text evidence="1">The sequence shown here is derived from an EMBL/GenBank/DDBJ whole genome shotgun (WGS) entry which is preliminary data.</text>
</comment>
<name>A0ABD6T4E2_9BACI</name>
<dbReference type="AlphaFoldDB" id="A0ABD6T4E2"/>
<proteinExistence type="predicted"/>
<reference evidence="1 2" key="1">
    <citation type="submission" date="2017-09" db="EMBL/GenBank/DDBJ databases">
        <title>Large-scale bioinformatics analysis of Bacillus genomes uncovers conserved roles of natural products in bacterial physiology.</title>
        <authorList>
            <consortium name="Agbiome Team Llc"/>
            <person name="Bleich R.M."/>
            <person name="Grubbs K.J."/>
            <person name="Santa Maria K.C."/>
            <person name="Allen S.E."/>
            <person name="Farag S."/>
            <person name="Shank E.A."/>
            <person name="Bowers A."/>
        </authorList>
    </citation>
    <scope>NUCLEOTIDE SEQUENCE [LARGE SCALE GENOMIC DNA]</scope>
    <source>
        <strain evidence="1 2">AFS037265</strain>
    </source>
</reference>
<dbReference type="Proteomes" id="UP000221918">
    <property type="component" value="Unassembled WGS sequence"/>
</dbReference>
<evidence type="ECO:0000313" key="2">
    <source>
        <dbReference type="Proteomes" id="UP000221918"/>
    </source>
</evidence>